<keyword evidence="1" id="KW-0812">Transmembrane</keyword>
<reference evidence="2" key="1">
    <citation type="submission" date="2023-02" db="EMBL/GenBank/DDBJ databases">
        <title>A novel hydrolase synthesized by Rhodococcus erythropolis HQ is responsible for the detoxification of Zearalenone.</title>
        <authorList>
            <person name="Hu J."/>
            <person name="Xu J."/>
        </authorList>
    </citation>
    <scope>NUCLEOTIDE SEQUENCE</scope>
    <source>
        <strain evidence="2">HQ</strain>
    </source>
</reference>
<keyword evidence="1" id="KW-0472">Membrane</keyword>
<evidence type="ECO:0000313" key="2">
    <source>
        <dbReference type="EMBL" id="MDE8647618.1"/>
    </source>
</evidence>
<dbReference type="RefSeq" id="WP_275232183.1">
    <property type="nucleotide sequence ID" value="NZ_JARDXE010000014.1"/>
</dbReference>
<dbReference type="Proteomes" id="UP001217325">
    <property type="component" value="Unassembled WGS sequence"/>
</dbReference>
<evidence type="ECO:0008006" key="4">
    <source>
        <dbReference type="Google" id="ProtNLM"/>
    </source>
</evidence>
<name>A0AAW6LT54_RHOSG</name>
<dbReference type="AlphaFoldDB" id="A0AAW6LT54"/>
<evidence type="ECO:0000313" key="3">
    <source>
        <dbReference type="Proteomes" id="UP001217325"/>
    </source>
</evidence>
<proteinExistence type="predicted"/>
<dbReference type="EMBL" id="JARDXE010000014">
    <property type="protein sequence ID" value="MDE8647618.1"/>
    <property type="molecule type" value="Genomic_DNA"/>
</dbReference>
<keyword evidence="1" id="KW-1133">Transmembrane helix</keyword>
<organism evidence="2 3">
    <name type="scientific">Rhodococcus qingshengii</name>
    <dbReference type="NCBI Taxonomy" id="334542"/>
    <lineage>
        <taxon>Bacteria</taxon>
        <taxon>Bacillati</taxon>
        <taxon>Actinomycetota</taxon>
        <taxon>Actinomycetes</taxon>
        <taxon>Mycobacteriales</taxon>
        <taxon>Nocardiaceae</taxon>
        <taxon>Rhodococcus</taxon>
        <taxon>Rhodococcus erythropolis group</taxon>
    </lineage>
</organism>
<evidence type="ECO:0000256" key="1">
    <source>
        <dbReference type="SAM" id="Phobius"/>
    </source>
</evidence>
<accession>A0AAW6LT54</accession>
<comment type="caution">
    <text evidence="2">The sequence shown here is derived from an EMBL/GenBank/DDBJ whole genome shotgun (WGS) entry which is preliminary data.</text>
</comment>
<sequence>MNSSGGVGRAFFNASSLALAFGILGLIVSFGVTSRWGFPASAPALCRSSLSSSGALEDAGWAWIPFPVASCKTLDFDSAANYFALGWENSITEAASLVVIVAA</sequence>
<feature type="transmembrane region" description="Helical" evidence="1">
    <location>
        <begin position="12"/>
        <end position="32"/>
    </location>
</feature>
<protein>
    <recommendedName>
        <fullName evidence="4">Secreted protein</fullName>
    </recommendedName>
</protein>
<gene>
    <name evidence="2" type="ORF">PXH69_21825</name>
</gene>